<dbReference type="InterPro" id="IPR036397">
    <property type="entry name" value="RNaseH_sf"/>
</dbReference>
<keyword evidence="11" id="KW-0460">Magnesium</keyword>
<dbReference type="InterPro" id="IPR012295">
    <property type="entry name" value="TBP_dom_sf"/>
</dbReference>
<organism evidence="15 17">
    <name type="scientific">Candidatus Phytoplasma oryzae</name>
    <dbReference type="NCBI Taxonomy" id="203274"/>
    <lineage>
        <taxon>Bacteria</taxon>
        <taxon>Bacillati</taxon>
        <taxon>Mycoplasmatota</taxon>
        <taxon>Mollicutes</taxon>
        <taxon>Acholeplasmatales</taxon>
        <taxon>Acholeplasmataceae</taxon>
        <taxon>Candidatus Phytoplasma</taxon>
        <taxon>16SrXI (Rice yellow dwarf group)</taxon>
    </lineage>
</organism>
<dbReference type="EMBL" id="LTBM01000011">
    <property type="protein sequence ID" value="KXT29156.1"/>
    <property type="molecule type" value="Genomic_DNA"/>
</dbReference>
<dbReference type="GO" id="GO:0006298">
    <property type="term" value="P:mismatch repair"/>
    <property type="evidence" value="ECO:0007669"/>
    <property type="project" value="TreeGrafter"/>
</dbReference>
<evidence type="ECO:0000256" key="3">
    <source>
        <dbReference type="ARBA" id="ARBA00004065"/>
    </source>
</evidence>
<dbReference type="PATRIC" id="fig|203274.3.peg.130"/>
<evidence type="ECO:0000313" key="17">
    <source>
        <dbReference type="Proteomes" id="UP000070069"/>
    </source>
</evidence>
<comment type="caution">
    <text evidence="15">The sequence shown here is derived from an EMBL/GenBank/DDBJ whole genome shotgun (WGS) entry which is preliminary data.</text>
</comment>
<dbReference type="PANTHER" id="PTHR10954:SF23">
    <property type="entry name" value="RIBONUCLEASE"/>
    <property type="match status" value="1"/>
</dbReference>
<dbReference type="SUPFAM" id="SSF53098">
    <property type="entry name" value="Ribonuclease H-like"/>
    <property type="match status" value="1"/>
</dbReference>
<comment type="catalytic activity">
    <reaction evidence="1 12 13">
        <text>Endonucleolytic cleavage to 5'-phosphomonoester.</text>
        <dbReference type="EC" id="3.1.26.4"/>
    </reaction>
</comment>
<evidence type="ECO:0000256" key="9">
    <source>
        <dbReference type="ARBA" id="ARBA00022759"/>
    </source>
</evidence>
<evidence type="ECO:0000256" key="8">
    <source>
        <dbReference type="ARBA" id="ARBA00022723"/>
    </source>
</evidence>
<dbReference type="Gene3D" id="3.30.420.10">
    <property type="entry name" value="Ribonuclease H-like superfamily/Ribonuclease H"/>
    <property type="match status" value="1"/>
</dbReference>
<reference evidence="15 17" key="1">
    <citation type="submission" date="2016-02" db="EMBL/GenBank/DDBJ databases">
        <title>A draft genome sequence of Candidatus Phytoplasma oryzae strain Mbita1, the causative agent of Napier Grass stunt disease in Kenya.</title>
        <authorList>
            <person name="Fischer A."/>
            <person name="Santa-Cruz I."/>
            <person name="Wambua L."/>
            <person name="Olds C."/>
            <person name="Midega C."/>
            <person name="Dickinson M."/>
            <person name="Kawicha P."/>
            <person name="Khan Z."/>
            <person name="Masiga D."/>
            <person name="Jores J."/>
            <person name="Bernd S."/>
        </authorList>
    </citation>
    <scope>NUCLEOTIDE SEQUENCE [LARGE SCALE GENOMIC DNA]</scope>
    <source>
        <strain evidence="15">Mbita1</strain>
    </source>
</reference>
<feature type="domain" description="RNase H type-2" evidence="14">
    <location>
        <begin position="110"/>
        <end position="325"/>
    </location>
</feature>
<dbReference type="CDD" id="cd06590">
    <property type="entry name" value="RNase_HII_bacteria_HIII_like"/>
    <property type="match status" value="1"/>
</dbReference>
<keyword evidence="7 12" id="KW-0540">Nuclease</keyword>
<evidence type="ECO:0000256" key="7">
    <source>
        <dbReference type="ARBA" id="ARBA00022722"/>
    </source>
</evidence>
<dbReference type="PROSITE" id="PS51975">
    <property type="entry name" value="RNASE_H_2"/>
    <property type="match status" value="1"/>
</dbReference>
<comment type="cofactor">
    <cofactor evidence="12">
        <name>Mn(2+)</name>
        <dbReference type="ChEBI" id="CHEBI:29035"/>
    </cofactor>
    <cofactor evidence="12">
        <name>Mg(2+)</name>
        <dbReference type="ChEBI" id="CHEBI:18420"/>
    </cofactor>
    <text evidence="12">Manganese or magnesium. Binds 1 divalent metal ion per monomer in the absence of substrate. May bind a second metal ion after substrate binding.</text>
</comment>
<evidence type="ECO:0000256" key="4">
    <source>
        <dbReference type="ARBA" id="ARBA00004496"/>
    </source>
</evidence>
<evidence type="ECO:0000313" key="15">
    <source>
        <dbReference type="EMBL" id="KXT29099.1"/>
    </source>
</evidence>
<evidence type="ECO:0000256" key="1">
    <source>
        <dbReference type="ARBA" id="ARBA00000077"/>
    </source>
</evidence>
<keyword evidence="6" id="KW-0963">Cytoplasm</keyword>
<dbReference type="GO" id="GO:0032299">
    <property type="term" value="C:ribonuclease H2 complex"/>
    <property type="evidence" value="ECO:0007669"/>
    <property type="project" value="TreeGrafter"/>
</dbReference>
<evidence type="ECO:0000256" key="6">
    <source>
        <dbReference type="ARBA" id="ARBA00022490"/>
    </source>
</evidence>
<dbReference type="Gene3D" id="3.30.310.10">
    <property type="entry name" value="TATA-Binding Protein"/>
    <property type="match status" value="1"/>
</dbReference>
<proteinExistence type="inferred from homology"/>
<feature type="binding site" evidence="12">
    <location>
        <position position="116"/>
    </location>
    <ligand>
        <name>a divalent metal cation</name>
        <dbReference type="ChEBI" id="CHEBI:60240"/>
    </ligand>
</feature>
<evidence type="ECO:0000256" key="12">
    <source>
        <dbReference type="PROSITE-ProRule" id="PRU01319"/>
    </source>
</evidence>
<dbReference type="AlphaFoldDB" id="A0A139JQ63"/>
<dbReference type="Pfam" id="PF01351">
    <property type="entry name" value="RNase_HII"/>
    <property type="match status" value="1"/>
</dbReference>
<feature type="binding site" evidence="12">
    <location>
        <position position="220"/>
    </location>
    <ligand>
        <name>a divalent metal cation</name>
        <dbReference type="ChEBI" id="CHEBI:60240"/>
    </ligand>
</feature>
<keyword evidence="9 12" id="KW-0255">Endonuclease</keyword>
<comment type="subcellular location">
    <subcellularLocation>
        <location evidence="4">Cytoplasm</location>
    </subcellularLocation>
</comment>
<dbReference type="NCBIfam" id="TIGR00716">
    <property type="entry name" value="rnhC"/>
    <property type="match status" value="1"/>
</dbReference>
<dbReference type="InterPro" id="IPR004641">
    <property type="entry name" value="RNase_HIII"/>
</dbReference>
<accession>A0A139JQ63</accession>
<sequence length="332" mass="38631">MSLLLLIMKKYYSLKLNFDQIQIIKNKFQNFIINNLNSKNKHIYFIIKKDNDTITIFNSGICLIQGKKIEKNVLLIFNILNLNIKDINLDSKSLDIFAYKNFSFFSNEEYDNIGSDEVGTGDVFGPVVVCAVFIDKKKKDFFHKINIRDSKKISSERIFKIANLIINHKIPYIVKILNPPQYNLLIRTNNLNKIKALMHNKAILDLLILLKKKDVCVIVDQFVSPKNYFNYLQKEKKVHKLVIFKTKAESHYLSVALASIIARYFFLKEIEKLSKNNNINLKLGASSVVDQQILEIYNKKNISVFNQIAKCNFKNIKKILSDKKLILVEEKN</sequence>
<dbReference type="Proteomes" id="UP000070069">
    <property type="component" value="Unassembled WGS sequence"/>
</dbReference>
<dbReference type="InterPro" id="IPR001352">
    <property type="entry name" value="RNase_HII/HIII"/>
</dbReference>
<dbReference type="Pfam" id="PF11858">
    <property type="entry name" value="DUF3378"/>
    <property type="match status" value="1"/>
</dbReference>
<dbReference type="GO" id="GO:0005737">
    <property type="term" value="C:cytoplasm"/>
    <property type="evidence" value="ECO:0007669"/>
    <property type="project" value="UniProtKB-SubCell"/>
</dbReference>
<dbReference type="InterPro" id="IPR012337">
    <property type="entry name" value="RNaseH-like_sf"/>
</dbReference>
<dbReference type="GO" id="GO:0046872">
    <property type="term" value="F:metal ion binding"/>
    <property type="evidence" value="ECO:0007669"/>
    <property type="project" value="UniProtKB-KW"/>
</dbReference>
<keyword evidence="8 12" id="KW-0479">Metal-binding</keyword>
<evidence type="ECO:0000256" key="11">
    <source>
        <dbReference type="ARBA" id="ARBA00022842"/>
    </source>
</evidence>
<evidence type="ECO:0000256" key="5">
    <source>
        <dbReference type="ARBA" id="ARBA00008378"/>
    </source>
</evidence>
<evidence type="ECO:0000256" key="13">
    <source>
        <dbReference type="RuleBase" id="RU003515"/>
    </source>
</evidence>
<dbReference type="GO" id="GO:0004523">
    <property type="term" value="F:RNA-DNA hybrid ribonuclease activity"/>
    <property type="evidence" value="ECO:0007669"/>
    <property type="project" value="UniProtKB-UniRule"/>
</dbReference>
<evidence type="ECO:0000256" key="10">
    <source>
        <dbReference type="ARBA" id="ARBA00022801"/>
    </source>
</evidence>
<comment type="function">
    <text evidence="3 13">Endonuclease that specifically degrades the RNA of RNA-DNA hybrids.</text>
</comment>
<dbReference type="InterPro" id="IPR024567">
    <property type="entry name" value="RNase_HII/HIII_dom"/>
</dbReference>
<dbReference type="GO" id="GO:0003723">
    <property type="term" value="F:RNA binding"/>
    <property type="evidence" value="ECO:0007669"/>
    <property type="project" value="UniProtKB-UniRule"/>
</dbReference>
<comment type="cofactor">
    <cofactor evidence="2">
        <name>Mg(2+)</name>
        <dbReference type="ChEBI" id="CHEBI:18420"/>
    </cofactor>
</comment>
<dbReference type="GO" id="GO:0043137">
    <property type="term" value="P:DNA replication, removal of RNA primer"/>
    <property type="evidence" value="ECO:0007669"/>
    <property type="project" value="TreeGrafter"/>
</dbReference>
<keyword evidence="10 12" id="KW-0378">Hydrolase</keyword>
<dbReference type="PIRSF" id="PIRSF037748">
    <property type="entry name" value="RnhC"/>
    <property type="match status" value="1"/>
</dbReference>
<dbReference type="InterPro" id="IPR024568">
    <property type="entry name" value="RNase_HIII_N"/>
</dbReference>
<name>A0A139JQ63_9MOLU</name>
<feature type="binding site" evidence="12">
    <location>
        <position position="117"/>
    </location>
    <ligand>
        <name>a divalent metal cation</name>
        <dbReference type="ChEBI" id="CHEBI:60240"/>
    </ligand>
</feature>
<evidence type="ECO:0000259" key="14">
    <source>
        <dbReference type="PROSITE" id="PS51975"/>
    </source>
</evidence>
<comment type="similarity">
    <text evidence="5">Belongs to the RNase HII family. RnhC subfamily.</text>
</comment>
<evidence type="ECO:0000256" key="2">
    <source>
        <dbReference type="ARBA" id="ARBA00001946"/>
    </source>
</evidence>
<gene>
    <name evidence="16" type="ORF">AXA84_0339</name>
    <name evidence="15" type="ORF">AXA84_0381</name>
</gene>
<dbReference type="EMBL" id="LTBM01000015">
    <property type="protein sequence ID" value="KXT29099.1"/>
    <property type="molecule type" value="Genomic_DNA"/>
</dbReference>
<evidence type="ECO:0000313" key="16">
    <source>
        <dbReference type="EMBL" id="KXT29156.1"/>
    </source>
</evidence>
<protein>
    <recommendedName>
        <fullName evidence="13">Ribonuclease</fullName>
        <ecNumber evidence="13">3.1.26.4</ecNumber>
    </recommendedName>
</protein>
<dbReference type="PANTHER" id="PTHR10954">
    <property type="entry name" value="RIBONUCLEASE H2 SUBUNIT A"/>
    <property type="match status" value="1"/>
</dbReference>
<dbReference type="EC" id="3.1.26.4" evidence="13"/>